<comment type="caution">
    <text evidence="3">The sequence shown here is derived from an EMBL/GenBank/DDBJ whole genome shotgun (WGS) entry which is preliminary data.</text>
</comment>
<dbReference type="InterPro" id="IPR000299">
    <property type="entry name" value="FERM_domain"/>
</dbReference>
<dbReference type="PANTHER" id="PTHR13429">
    <property type="entry name" value="FERM DOMAIN (PROTEIN4.1-EZRIN-RADIXIN-MOESIN) FAMILY"/>
    <property type="match status" value="1"/>
</dbReference>
<dbReference type="SMART" id="SM00295">
    <property type="entry name" value="B41"/>
    <property type="match status" value="1"/>
</dbReference>
<dbReference type="PANTHER" id="PTHR13429:SF5">
    <property type="entry name" value="PROTEIN EXPANDED"/>
    <property type="match status" value="1"/>
</dbReference>
<dbReference type="Gene3D" id="1.20.80.10">
    <property type="match status" value="1"/>
</dbReference>
<feature type="domain" description="FERM" evidence="2">
    <location>
        <begin position="16"/>
        <end position="338"/>
    </location>
</feature>
<dbReference type="InterPro" id="IPR047145">
    <property type="entry name" value="FRMD6-like"/>
</dbReference>
<proteinExistence type="predicted"/>
<feature type="compositionally biased region" description="Polar residues" evidence="1">
    <location>
        <begin position="682"/>
        <end position="691"/>
    </location>
</feature>
<dbReference type="Pfam" id="PF00373">
    <property type="entry name" value="FERM_M"/>
    <property type="match status" value="1"/>
</dbReference>
<dbReference type="AlphaFoldDB" id="A0A7J7J4F9"/>
<reference evidence="3" key="1">
    <citation type="submission" date="2020-06" db="EMBL/GenBank/DDBJ databases">
        <title>Draft genome of Bugula neritina, a colonial animal packing powerful symbionts and potential medicines.</title>
        <authorList>
            <person name="Rayko M."/>
        </authorList>
    </citation>
    <scope>NUCLEOTIDE SEQUENCE [LARGE SCALE GENOMIC DNA]</scope>
    <source>
        <strain evidence="3">Kwan_BN1</strain>
    </source>
</reference>
<gene>
    <name evidence="3" type="ORF">EB796_021375</name>
</gene>
<dbReference type="InterPro" id="IPR035963">
    <property type="entry name" value="FERM_2"/>
</dbReference>
<feature type="region of interest" description="Disordered" evidence="1">
    <location>
        <begin position="669"/>
        <end position="691"/>
    </location>
</feature>
<dbReference type="InterPro" id="IPR018980">
    <property type="entry name" value="FERM_PH-like_C"/>
</dbReference>
<dbReference type="CDD" id="cd17101">
    <property type="entry name" value="FERM_F1_PTPN13_like"/>
    <property type="match status" value="1"/>
</dbReference>
<accession>A0A7J7J4F9</accession>
<name>A0A7J7J4F9_BUGNE</name>
<evidence type="ECO:0000313" key="4">
    <source>
        <dbReference type="Proteomes" id="UP000593567"/>
    </source>
</evidence>
<dbReference type="Pfam" id="PF09379">
    <property type="entry name" value="FERM_N"/>
    <property type="match status" value="1"/>
</dbReference>
<dbReference type="Pfam" id="PF09380">
    <property type="entry name" value="FERM_C"/>
    <property type="match status" value="1"/>
</dbReference>
<dbReference type="GO" id="GO:0035332">
    <property type="term" value="P:positive regulation of hippo signaling"/>
    <property type="evidence" value="ECO:0007669"/>
    <property type="project" value="TreeGrafter"/>
</dbReference>
<dbReference type="InterPro" id="IPR018979">
    <property type="entry name" value="FERM_N"/>
</dbReference>
<dbReference type="Gene3D" id="3.10.20.90">
    <property type="entry name" value="Phosphatidylinositol 3-kinase Catalytic Subunit, Chain A, domain 1"/>
    <property type="match status" value="1"/>
</dbReference>
<evidence type="ECO:0000259" key="2">
    <source>
        <dbReference type="PROSITE" id="PS50057"/>
    </source>
</evidence>
<dbReference type="PROSITE" id="PS50057">
    <property type="entry name" value="FERM_3"/>
    <property type="match status" value="1"/>
</dbReference>
<protein>
    <submittedName>
        <fullName evidence="3">FRMD6</fullName>
    </submittedName>
</protein>
<dbReference type="InterPro" id="IPR011993">
    <property type="entry name" value="PH-like_dom_sf"/>
</dbReference>
<evidence type="ECO:0000313" key="3">
    <source>
        <dbReference type="EMBL" id="KAF6020308.1"/>
    </source>
</evidence>
<keyword evidence="4" id="KW-1185">Reference proteome</keyword>
<dbReference type="Gene3D" id="2.30.29.30">
    <property type="entry name" value="Pleckstrin-homology domain (PH domain)/Phosphotyrosine-binding domain (PTB)"/>
    <property type="match status" value="1"/>
</dbReference>
<dbReference type="OrthoDB" id="5957665at2759"/>
<dbReference type="InterPro" id="IPR014352">
    <property type="entry name" value="FERM/acyl-CoA-bd_prot_sf"/>
</dbReference>
<organism evidence="3 4">
    <name type="scientific">Bugula neritina</name>
    <name type="common">Brown bryozoan</name>
    <name type="synonym">Sertularia neritina</name>
    <dbReference type="NCBI Taxonomy" id="10212"/>
    <lineage>
        <taxon>Eukaryota</taxon>
        <taxon>Metazoa</taxon>
        <taxon>Spiralia</taxon>
        <taxon>Lophotrochozoa</taxon>
        <taxon>Bryozoa</taxon>
        <taxon>Gymnolaemata</taxon>
        <taxon>Cheilostomatida</taxon>
        <taxon>Flustrina</taxon>
        <taxon>Buguloidea</taxon>
        <taxon>Bugulidae</taxon>
        <taxon>Bugula</taxon>
    </lineage>
</organism>
<dbReference type="Proteomes" id="UP000593567">
    <property type="component" value="Unassembled WGS sequence"/>
</dbReference>
<dbReference type="SUPFAM" id="SSF47031">
    <property type="entry name" value="Second domain of FERM"/>
    <property type="match status" value="1"/>
</dbReference>
<dbReference type="GO" id="GO:0098592">
    <property type="term" value="C:cytoplasmic side of apical plasma membrane"/>
    <property type="evidence" value="ECO:0007669"/>
    <property type="project" value="TreeGrafter"/>
</dbReference>
<dbReference type="EMBL" id="VXIV02003181">
    <property type="protein sequence ID" value="KAF6020308.1"/>
    <property type="molecule type" value="Genomic_DNA"/>
</dbReference>
<evidence type="ECO:0000256" key="1">
    <source>
        <dbReference type="SAM" id="MobiDB-lite"/>
    </source>
</evidence>
<dbReference type="SUPFAM" id="SSF54236">
    <property type="entry name" value="Ubiquitin-like"/>
    <property type="match status" value="1"/>
</dbReference>
<dbReference type="InterPro" id="IPR029071">
    <property type="entry name" value="Ubiquitin-like_domsf"/>
</dbReference>
<dbReference type="InterPro" id="IPR019748">
    <property type="entry name" value="FERM_central"/>
</dbReference>
<sequence>MVRRSRSNLSVSANRKLVKVKFLDGTSTNIETQVDSTLQDVFIKACHSISILDTSLFGLAIRLENNWTEFLDLECKITKFSPKSWKSLNQGVDGNGEPVMTLFLLVQFYADKISSIRDSKARSYYYRQLKSNYIDYPIMYPDDRCFLLAAYAMIAEEVNSENSFDPREFFPAWVIDKHTSKYIREHLPSLTRDFPNLSKREAESLVMTALCYETPVTYNMHLYPMSKESATKQNSTPSKHCSSKYCNRHETEECLQCNALYFGVGPKGVEMFEVGPGGFIHSLNQLSWNHIEYIHYTKKKLEVVGEGMSTPMYCADELLSKNVLSMCQKCHSIHMAREREKFSRNLNKSFRNKYRESYVSSLENADSGWKEGTSEYAGSMSSSFTHTPGDLIKKDRTKRYSIISDAGSSTTSGIVSDRTCFSYYDSQEEFLNQSKTITSSQDSLLEPSECVKSRPVQRATSEPSKKFQHLRALNVKQQPPLMSRAVSDDTVPNSHVNDHIYENISEVRNCLLIAAQSKPNKLSPRVTLDMPVSVLKCQPDQNTQNLQSQGVLSQSVQSIGHLNQSAGHMFQSSNQPNLLNQSAAQHYQSAGQLHHMTGHLHQSTSQLNQLNRIHNQTTFYSQYNIAKRSVSVEQLLNDYQPPPSYNERHKKVREQMLASMSQETIIQREDNSTTQMHRKSSSNETPQVTQKSNLVNGIECTCRTTSYPEIDKLKNMADLPMISALFNDKNLLSPTQDCQHCTNNNNEPIRSPSTNRPLSWHSESFFAPQSLPAVSMFSSPHDY</sequence>
<dbReference type="CDD" id="cd14473">
    <property type="entry name" value="FERM_B-lobe"/>
    <property type="match status" value="1"/>
</dbReference>
<dbReference type="InterPro" id="IPR019749">
    <property type="entry name" value="Band_41_domain"/>
</dbReference>
<dbReference type="SUPFAM" id="SSF50729">
    <property type="entry name" value="PH domain-like"/>
    <property type="match status" value="1"/>
</dbReference>